<dbReference type="PANTHER" id="PTHR46847:SF1">
    <property type="entry name" value="D-ALLOSE-BINDING PERIPLASMIC PROTEIN-RELATED"/>
    <property type="match status" value="1"/>
</dbReference>
<gene>
    <name evidence="6" type="ORF">KGMB01110_17070</name>
</gene>
<dbReference type="PROSITE" id="PS51257">
    <property type="entry name" value="PROKAR_LIPOPROTEIN"/>
    <property type="match status" value="1"/>
</dbReference>
<dbReference type="SUPFAM" id="SSF53822">
    <property type="entry name" value="Periplasmic binding protein-like I"/>
    <property type="match status" value="2"/>
</dbReference>
<evidence type="ECO:0000256" key="1">
    <source>
        <dbReference type="ARBA" id="ARBA00004196"/>
    </source>
</evidence>
<keyword evidence="3" id="KW-0732">Signal</keyword>
<reference evidence="7" key="1">
    <citation type="submission" date="2018-09" db="EMBL/GenBank/DDBJ databases">
        <title>Draft Genome Sequence of Mediterraneibacter sp. KCTC 15684.</title>
        <authorList>
            <person name="Kim J.S."/>
            <person name="Han K.I."/>
            <person name="Suh M.K."/>
            <person name="Lee K.C."/>
            <person name="Eom M.K."/>
            <person name="Lee J.H."/>
            <person name="Park S.H."/>
            <person name="Kang S.W."/>
            <person name="Park J.E."/>
            <person name="Oh B.S."/>
            <person name="Yu S.Y."/>
            <person name="Choi S.H."/>
            <person name="Lee D.H."/>
            <person name="Yoon H."/>
            <person name="Kim B."/>
            <person name="Yang S.J."/>
            <person name="Lee J.S."/>
        </authorList>
    </citation>
    <scope>NUCLEOTIDE SEQUENCE [LARGE SCALE GENOMIC DNA]</scope>
    <source>
        <strain evidence="7">KCTC 15684</strain>
    </source>
</reference>
<dbReference type="InterPro" id="IPR028082">
    <property type="entry name" value="Peripla_BP_I"/>
</dbReference>
<sequence length="424" mass="46152">MKWKQIVGVLCAAAVISGCSQHVSNTKYTGEKAEQSAYQDNLNAISPQAYSNVDGLELEPGTYISIIGKETDTAYWKAVAKGVEQAVTDLNEHLGYTGNDKIKVTYNAPEAGEDIDEQVNILDEELSRYPDVIAIASIDADEGTVQFDQATENGIPIVAFDSGNDYQGIVSTCKTDNQEAARTGASKLCDEIGDAGQILVLAKNSHSASAKERLSGIEEEIAQHDQVEIAEVLYYDQIQDMKKSMAAERTLELPEGSPEITVDKITDGEVLNEYLAQHPDVKGILGTNSDVTEWALETLQANAVENKAQEKKSEVKNSKTVQDAQEEAGVPEEPKEEDQENVQKRTTDDIALVGFDAEKKELEALKSGEIKGLVVQNPFGMGYATVVAAARTVLELGNEAKVDTGYIWVTKENMDSDSIKNMLY</sequence>
<evidence type="ECO:0000313" key="6">
    <source>
        <dbReference type="EMBL" id="GCA67271.1"/>
    </source>
</evidence>
<dbReference type="Proteomes" id="UP000265643">
    <property type="component" value="Unassembled WGS sequence"/>
</dbReference>
<evidence type="ECO:0000256" key="2">
    <source>
        <dbReference type="ARBA" id="ARBA00007639"/>
    </source>
</evidence>
<dbReference type="GO" id="GO:0030246">
    <property type="term" value="F:carbohydrate binding"/>
    <property type="evidence" value="ECO:0007669"/>
    <property type="project" value="UniProtKB-ARBA"/>
</dbReference>
<dbReference type="Gene3D" id="3.40.50.2300">
    <property type="match status" value="4"/>
</dbReference>
<dbReference type="AlphaFoldDB" id="A0A391P0V9"/>
<dbReference type="GO" id="GO:0030313">
    <property type="term" value="C:cell envelope"/>
    <property type="evidence" value="ECO:0007669"/>
    <property type="project" value="UniProtKB-SubCell"/>
</dbReference>
<evidence type="ECO:0000313" key="7">
    <source>
        <dbReference type="Proteomes" id="UP000265643"/>
    </source>
</evidence>
<accession>A0A391P0V9</accession>
<dbReference type="Pfam" id="PF13407">
    <property type="entry name" value="Peripla_BP_4"/>
    <property type="match status" value="1"/>
</dbReference>
<feature type="compositionally biased region" description="Acidic residues" evidence="4">
    <location>
        <begin position="324"/>
        <end position="340"/>
    </location>
</feature>
<feature type="domain" description="Periplasmic binding protein" evidence="5">
    <location>
        <begin position="64"/>
        <end position="307"/>
    </location>
</feature>
<evidence type="ECO:0000256" key="4">
    <source>
        <dbReference type="SAM" id="MobiDB-lite"/>
    </source>
</evidence>
<keyword evidence="7" id="KW-1185">Reference proteome</keyword>
<name>A0A391P0V9_9FIRM</name>
<comment type="similarity">
    <text evidence="2">Belongs to the bacterial solute-binding protein 2 family.</text>
</comment>
<comment type="caution">
    <text evidence="6">The sequence shown here is derived from an EMBL/GenBank/DDBJ whole genome shotgun (WGS) entry which is preliminary data.</text>
</comment>
<dbReference type="PANTHER" id="PTHR46847">
    <property type="entry name" value="D-ALLOSE-BINDING PERIPLASMIC PROTEIN-RELATED"/>
    <property type="match status" value="1"/>
</dbReference>
<feature type="compositionally biased region" description="Basic and acidic residues" evidence="4">
    <location>
        <begin position="307"/>
        <end position="317"/>
    </location>
</feature>
<dbReference type="RefSeq" id="WP_117889455.1">
    <property type="nucleotide sequence ID" value="NZ_BHGK01000001.1"/>
</dbReference>
<proteinExistence type="inferred from homology"/>
<feature type="region of interest" description="Disordered" evidence="4">
    <location>
        <begin position="306"/>
        <end position="347"/>
    </location>
</feature>
<organism evidence="6 7">
    <name type="scientific">Mediterraneibacter butyricigenes</name>
    <dbReference type="NCBI Taxonomy" id="2316025"/>
    <lineage>
        <taxon>Bacteria</taxon>
        <taxon>Bacillati</taxon>
        <taxon>Bacillota</taxon>
        <taxon>Clostridia</taxon>
        <taxon>Lachnospirales</taxon>
        <taxon>Lachnospiraceae</taxon>
        <taxon>Mediterraneibacter</taxon>
    </lineage>
</organism>
<dbReference type="InterPro" id="IPR025997">
    <property type="entry name" value="SBP_2_dom"/>
</dbReference>
<evidence type="ECO:0000259" key="5">
    <source>
        <dbReference type="Pfam" id="PF13407"/>
    </source>
</evidence>
<comment type="subcellular location">
    <subcellularLocation>
        <location evidence="1">Cell envelope</location>
    </subcellularLocation>
</comment>
<protein>
    <submittedName>
        <fullName evidence="6">ABC transporter substrate-binding protein</fullName>
    </submittedName>
</protein>
<evidence type="ECO:0000256" key="3">
    <source>
        <dbReference type="ARBA" id="ARBA00022729"/>
    </source>
</evidence>
<dbReference type="EMBL" id="BHGK01000001">
    <property type="protein sequence ID" value="GCA67271.1"/>
    <property type="molecule type" value="Genomic_DNA"/>
</dbReference>